<evidence type="ECO:0000256" key="11">
    <source>
        <dbReference type="SAM" id="Coils"/>
    </source>
</evidence>
<comment type="subcellular location">
    <subcellularLocation>
        <location evidence="10">Chromosome</location>
        <location evidence="10">Centromere</location>
        <location evidence="10">Kinetochore</location>
    </subcellularLocation>
    <subcellularLocation>
        <location evidence="10">Nucleus</location>
    </subcellularLocation>
</comment>
<keyword evidence="5 10" id="KW-0995">Kinetochore</keyword>
<dbReference type="InterPro" id="IPR055260">
    <property type="entry name" value="Ndc80_CH"/>
</dbReference>
<protein>
    <recommendedName>
        <fullName evidence="10">Kinetochore protein NDC80</fullName>
    </recommendedName>
</protein>
<dbReference type="InterPro" id="IPR005550">
    <property type="entry name" value="Kinetochore_Ndc80"/>
</dbReference>
<dbReference type="PANTHER" id="PTHR10643:SF2">
    <property type="entry name" value="KINETOCHORE PROTEIN NDC80 HOMOLOG"/>
    <property type="match status" value="1"/>
</dbReference>
<evidence type="ECO:0000256" key="5">
    <source>
        <dbReference type="ARBA" id="ARBA00022838"/>
    </source>
</evidence>
<feature type="coiled-coil region" evidence="11">
    <location>
        <begin position="360"/>
        <end position="387"/>
    </location>
</feature>
<dbReference type="AlphaFoldDB" id="A0A167FEZ5"/>
<keyword evidence="3 10" id="KW-0132">Cell division</keyword>
<dbReference type="PANTHER" id="PTHR10643">
    <property type="entry name" value="KINETOCHORE PROTEIN NDC80"/>
    <property type="match status" value="1"/>
</dbReference>
<evidence type="ECO:0000256" key="7">
    <source>
        <dbReference type="ARBA" id="ARBA00023242"/>
    </source>
</evidence>
<organism evidence="14 15">
    <name type="scientific">Calocera viscosa (strain TUFC12733)</name>
    <dbReference type="NCBI Taxonomy" id="1330018"/>
    <lineage>
        <taxon>Eukaryota</taxon>
        <taxon>Fungi</taxon>
        <taxon>Dikarya</taxon>
        <taxon>Basidiomycota</taxon>
        <taxon>Agaricomycotina</taxon>
        <taxon>Dacrymycetes</taxon>
        <taxon>Dacrymycetales</taxon>
        <taxon>Dacrymycetaceae</taxon>
        <taxon>Calocera</taxon>
    </lineage>
</organism>
<dbReference type="InterPro" id="IPR038273">
    <property type="entry name" value="Ndc80_sf"/>
</dbReference>
<feature type="region of interest" description="Disordered" evidence="12">
    <location>
        <begin position="210"/>
        <end position="242"/>
    </location>
</feature>
<evidence type="ECO:0000256" key="1">
    <source>
        <dbReference type="ARBA" id="ARBA00007050"/>
    </source>
</evidence>
<evidence type="ECO:0000256" key="3">
    <source>
        <dbReference type="ARBA" id="ARBA00022618"/>
    </source>
</evidence>
<evidence type="ECO:0000259" key="13">
    <source>
        <dbReference type="Pfam" id="PF03801"/>
    </source>
</evidence>
<feature type="domain" description="Kinetochore protein Ndc80 CH" evidence="13">
    <location>
        <begin position="61"/>
        <end position="132"/>
    </location>
</feature>
<keyword evidence="8 10" id="KW-0131">Cell cycle</keyword>
<gene>
    <name evidence="14" type="ORF">CALVIDRAFT_532098</name>
</gene>
<keyword evidence="2 10" id="KW-0158">Chromosome</keyword>
<evidence type="ECO:0000256" key="4">
    <source>
        <dbReference type="ARBA" id="ARBA00022776"/>
    </source>
</evidence>
<keyword evidence="9 10" id="KW-0137">Centromere</keyword>
<proteinExistence type="inferred from homology"/>
<accession>A0A167FEZ5</accession>
<dbReference type="GO" id="GO:0031262">
    <property type="term" value="C:Ndc80 complex"/>
    <property type="evidence" value="ECO:0007669"/>
    <property type="project" value="UniProtKB-UniRule"/>
</dbReference>
<sequence length="513" mass="57994">NLACQWLDLLGEHSCNPSCRSRRTLPKGGKSGAGEVESMGVAAEAAPYERKSSGWWILWTNTQSQCTTWKMNQPNTEMRPIRDKQWIAMAAQTVMDHLIQSRLPLPLERKSFDQGPTLKLFQAMFMFLVHDVLYPGYISRTALQAVGSGHAWPATLAMLYWMVELSQAKLHWWNPELCDDPNLTPIKSLRRSTSLPTGSWQATCTSILPASRTSDGESNGPPANLPIRGPRCRQNTMPTDDFSDLDQELRQSLEQSNGGVMQETEQKGATLKKALAEIEQLLAHNEVEQLEKEPEPQLADSENFQKMIEHKNSKKAKLEEALQVPNQAISESEERLVKLRSEHGGLLKAVEQQNLSPEEATRMTTERDTLARTLEDLRQRIADASKTGLGTRNRRGQPADWVHSMRQEKVQIATSNQPGSSVKWPTFIRLHNRALLHWIRGCKRWNSTHYSPSVHYSIVISAAASLYQQQHRSHHLRLLVPRLRPRPPRYAPRFLKSAMAREITGLSSSSSPD</sequence>
<evidence type="ECO:0000313" key="14">
    <source>
        <dbReference type="EMBL" id="KZO89424.1"/>
    </source>
</evidence>
<keyword evidence="6 11" id="KW-0175">Coiled coil</keyword>
<dbReference type="GO" id="GO:0051301">
    <property type="term" value="P:cell division"/>
    <property type="evidence" value="ECO:0007669"/>
    <property type="project" value="UniProtKB-UniRule"/>
</dbReference>
<evidence type="ECO:0000256" key="12">
    <source>
        <dbReference type="SAM" id="MobiDB-lite"/>
    </source>
</evidence>
<dbReference type="STRING" id="1330018.A0A167FEZ5"/>
<evidence type="ECO:0000256" key="8">
    <source>
        <dbReference type="ARBA" id="ARBA00023306"/>
    </source>
</evidence>
<dbReference type="Gene3D" id="1.10.418.30">
    <property type="entry name" value="Ncd80 complex, Ncd80 subunit"/>
    <property type="match status" value="2"/>
</dbReference>
<dbReference type="Proteomes" id="UP000076738">
    <property type="component" value="Unassembled WGS sequence"/>
</dbReference>
<dbReference type="GO" id="GO:0005634">
    <property type="term" value="C:nucleus"/>
    <property type="evidence" value="ECO:0007669"/>
    <property type="project" value="UniProtKB-SubCell"/>
</dbReference>
<evidence type="ECO:0000256" key="6">
    <source>
        <dbReference type="ARBA" id="ARBA00023054"/>
    </source>
</evidence>
<evidence type="ECO:0000256" key="2">
    <source>
        <dbReference type="ARBA" id="ARBA00022454"/>
    </source>
</evidence>
<feature type="domain" description="Kinetochore protein Ndc80 CH" evidence="13">
    <location>
        <begin position="134"/>
        <end position="168"/>
    </location>
</feature>
<keyword evidence="4 10" id="KW-0498">Mitosis</keyword>
<keyword evidence="15" id="KW-1185">Reference proteome</keyword>
<dbReference type="EMBL" id="KV417426">
    <property type="protein sequence ID" value="KZO89424.1"/>
    <property type="molecule type" value="Genomic_DNA"/>
</dbReference>
<keyword evidence="7 10" id="KW-0539">Nucleus</keyword>
<comment type="subunit">
    <text evidence="10">Component of the NDC80 complex.</text>
</comment>
<evidence type="ECO:0000256" key="10">
    <source>
        <dbReference type="RuleBase" id="RU368072"/>
    </source>
</evidence>
<reference evidence="14 15" key="1">
    <citation type="journal article" date="2016" name="Mol. Biol. Evol.">
        <title>Comparative Genomics of Early-Diverging Mushroom-Forming Fungi Provides Insights into the Origins of Lignocellulose Decay Capabilities.</title>
        <authorList>
            <person name="Nagy L.G."/>
            <person name="Riley R."/>
            <person name="Tritt A."/>
            <person name="Adam C."/>
            <person name="Daum C."/>
            <person name="Floudas D."/>
            <person name="Sun H."/>
            <person name="Yadav J.S."/>
            <person name="Pangilinan J."/>
            <person name="Larsson K.H."/>
            <person name="Matsuura K."/>
            <person name="Barry K."/>
            <person name="Labutti K."/>
            <person name="Kuo R."/>
            <person name="Ohm R.A."/>
            <person name="Bhattacharya S.S."/>
            <person name="Shirouzu T."/>
            <person name="Yoshinaga Y."/>
            <person name="Martin F.M."/>
            <person name="Grigoriev I.V."/>
            <person name="Hibbett D.S."/>
        </authorList>
    </citation>
    <scope>NUCLEOTIDE SEQUENCE [LARGE SCALE GENOMIC DNA]</scope>
    <source>
        <strain evidence="14 15">TUFC12733</strain>
    </source>
</reference>
<evidence type="ECO:0000256" key="9">
    <source>
        <dbReference type="ARBA" id="ARBA00023328"/>
    </source>
</evidence>
<dbReference type="GO" id="GO:0051315">
    <property type="term" value="P:attachment of mitotic spindle microtubules to kinetochore"/>
    <property type="evidence" value="ECO:0007669"/>
    <property type="project" value="UniProtKB-UniRule"/>
</dbReference>
<name>A0A167FEZ5_CALVF</name>
<comment type="similarity">
    <text evidence="1 10">Belongs to the NDC80/HEC1 family.</text>
</comment>
<dbReference type="Pfam" id="PF03801">
    <property type="entry name" value="Ndc80_HEC"/>
    <property type="match status" value="2"/>
</dbReference>
<comment type="function">
    <text evidence="10">Acts as a component of the essential kinetochore-associated NDC80 complex, which is required for chromosome segregation and spindle checkpoint activity.</text>
</comment>
<evidence type="ECO:0000313" key="15">
    <source>
        <dbReference type="Proteomes" id="UP000076738"/>
    </source>
</evidence>
<dbReference type="OrthoDB" id="7459479at2759"/>
<feature type="non-terminal residue" evidence="14">
    <location>
        <position position="1"/>
    </location>
</feature>
<feature type="non-terminal residue" evidence="14">
    <location>
        <position position="513"/>
    </location>
</feature>
<feature type="coiled-coil region" evidence="11">
    <location>
        <begin position="261"/>
        <end position="321"/>
    </location>
</feature>